<comment type="caution">
    <text evidence="1">The sequence shown here is derived from an EMBL/GenBank/DDBJ whole genome shotgun (WGS) entry which is preliminary data.</text>
</comment>
<accession>A0ACB9G5G8</accession>
<protein>
    <submittedName>
        <fullName evidence="1">Uncharacterized protein</fullName>
    </submittedName>
</protein>
<dbReference type="EMBL" id="CM042010">
    <property type="protein sequence ID" value="KAI3778300.1"/>
    <property type="molecule type" value="Genomic_DNA"/>
</dbReference>
<keyword evidence="2" id="KW-1185">Reference proteome</keyword>
<reference evidence="1 2" key="2">
    <citation type="journal article" date="2022" name="Mol. Ecol. Resour.">
        <title>The genomes of chicory, endive, great burdock and yacon provide insights into Asteraceae paleo-polyploidization history and plant inulin production.</title>
        <authorList>
            <person name="Fan W."/>
            <person name="Wang S."/>
            <person name="Wang H."/>
            <person name="Wang A."/>
            <person name="Jiang F."/>
            <person name="Liu H."/>
            <person name="Zhao H."/>
            <person name="Xu D."/>
            <person name="Zhang Y."/>
        </authorList>
    </citation>
    <scope>NUCLEOTIDE SEQUENCE [LARGE SCALE GENOMIC DNA]</scope>
    <source>
        <strain evidence="2">cv. Punajuju</strain>
        <tissue evidence="1">Leaves</tissue>
    </source>
</reference>
<gene>
    <name evidence="1" type="ORF">L2E82_07497</name>
</gene>
<proteinExistence type="predicted"/>
<dbReference type="Proteomes" id="UP001055811">
    <property type="component" value="Linkage Group LG02"/>
</dbReference>
<reference evidence="2" key="1">
    <citation type="journal article" date="2022" name="Mol. Ecol. Resour.">
        <title>The genomes of chicory, endive, great burdock and yacon provide insights into Asteraceae palaeo-polyploidization history and plant inulin production.</title>
        <authorList>
            <person name="Fan W."/>
            <person name="Wang S."/>
            <person name="Wang H."/>
            <person name="Wang A."/>
            <person name="Jiang F."/>
            <person name="Liu H."/>
            <person name="Zhao H."/>
            <person name="Xu D."/>
            <person name="Zhang Y."/>
        </authorList>
    </citation>
    <scope>NUCLEOTIDE SEQUENCE [LARGE SCALE GENOMIC DNA]</scope>
    <source>
        <strain evidence="2">cv. Punajuju</strain>
    </source>
</reference>
<name>A0ACB9G5G8_CICIN</name>
<evidence type="ECO:0000313" key="2">
    <source>
        <dbReference type="Proteomes" id="UP001055811"/>
    </source>
</evidence>
<sequence>MSFADVVKGENYNRLDKSKNEEKVSGDALGEGDSEEGDLFETSDGESSSFESDMELERPSGDTIIKDSFQNPISPEGFYEKVEDDRGIRFETFHDKTDKNGIEETNSKHAENLKAYSPIEELIQKGKSDSVQMVNAVDDAGDTPNSTKKAVNDAGGNPIHSPAREGEKSDNDYVGNMGNAVAGGQGQMFGYGTGAWIRPDRKTCGMGFSDEKNDELAIAEEENSVVQDFSFFEEIGKALLERESDKAYNMGGDNAYNMGQTRGDFI</sequence>
<organism evidence="1 2">
    <name type="scientific">Cichorium intybus</name>
    <name type="common">Chicory</name>
    <dbReference type="NCBI Taxonomy" id="13427"/>
    <lineage>
        <taxon>Eukaryota</taxon>
        <taxon>Viridiplantae</taxon>
        <taxon>Streptophyta</taxon>
        <taxon>Embryophyta</taxon>
        <taxon>Tracheophyta</taxon>
        <taxon>Spermatophyta</taxon>
        <taxon>Magnoliopsida</taxon>
        <taxon>eudicotyledons</taxon>
        <taxon>Gunneridae</taxon>
        <taxon>Pentapetalae</taxon>
        <taxon>asterids</taxon>
        <taxon>campanulids</taxon>
        <taxon>Asterales</taxon>
        <taxon>Asteraceae</taxon>
        <taxon>Cichorioideae</taxon>
        <taxon>Cichorieae</taxon>
        <taxon>Cichoriinae</taxon>
        <taxon>Cichorium</taxon>
    </lineage>
</organism>
<evidence type="ECO:0000313" key="1">
    <source>
        <dbReference type="EMBL" id="KAI3778300.1"/>
    </source>
</evidence>